<dbReference type="InterPro" id="IPR036866">
    <property type="entry name" value="RibonucZ/Hydroxyglut_hydro"/>
</dbReference>
<dbReference type="PANTHER" id="PTHR42951:SF4">
    <property type="entry name" value="ACYL-COENZYME A THIOESTERASE MBLAC2"/>
    <property type="match status" value="1"/>
</dbReference>
<organism evidence="2 3">
    <name type="scientific">Natribaculum luteum</name>
    <dbReference type="NCBI Taxonomy" id="1586232"/>
    <lineage>
        <taxon>Archaea</taxon>
        <taxon>Methanobacteriati</taxon>
        <taxon>Methanobacteriota</taxon>
        <taxon>Stenosarchaea group</taxon>
        <taxon>Halobacteria</taxon>
        <taxon>Halobacteriales</taxon>
        <taxon>Natrialbaceae</taxon>
        <taxon>Natribaculum</taxon>
    </lineage>
</organism>
<dbReference type="InterPro" id="IPR050855">
    <property type="entry name" value="NDM-1-like"/>
</dbReference>
<feature type="domain" description="Metallo-beta-lactamase" evidence="1">
    <location>
        <begin position="30"/>
        <end position="227"/>
    </location>
</feature>
<dbReference type="GeneID" id="71853283"/>
<dbReference type="InterPro" id="IPR001279">
    <property type="entry name" value="Metallo-B-lactamas"/>
</dbReference>
<dbReference type="Proteomes" id="UP001595821">
    <property type="component" value="Unassembled WGS sequence"/>
</dbReference>
<dbReference type="AlphaFoldDB" id="A0ABD5P5X6"/>
<evidence type="ECO:0000259" key="1">
    <source>
        <dbReference type="SMART" id="SM00849"/>
    </source>
</evidence>
<evidence type="ECO:0000313" key="2">
    <source>
        <dbReference type="EMBL" id="MFC4249724.1"/>
    </source>
</evidence>
<dbReference type="Pfam" id="PF00753">
    <property type="entry name" value="Lactamase_B"/>
    <property type="match status" value="1"/>
</dbReference>
<dbReference type="PANTHER" id="PTHR42951">
    <property type="entry name" value="METALLO-BETA-LACTAMASE DOMAIN-CONTAINING"/>
    <property type="match status" value="1"/>
</dbReference>
<evidence type="ECO:0000313" key="3">
    <source>
        <dbReference type="Proteomes" id="UP001595821"/>
    </source>
</evidence>
<comment type="caution">
    <text evidence="2">The sequence shown here is derived from an EMBL/GenBank/DDBJ whole genome shotgun (WGS) entry which is preliminary data.</text>
</comment>
<reference evidence="2 3" key="1">
    <citation type="journal article" date="2014" name="Int. J. Syst. Evol. Microbiol.">
        <title>Complete genome sequence of Corynebacterium casei LMG S-19264T (=DSM 44701T), isolated from a smear-ripened cheese.</title>
        <authorList>
            <consortium name="US DOE Joint Genome Institute (JGI-PGF)"/>
            <person name="Walter F."/>
            <person name="Albersmeier A."/>
            <person name="Kalinowski J."/>
            <person name="Ruckert C."/>
        </authorList>
    </citation>
    <scope>NUCLEOTIDE SEQUENCE [LARGE SCALE GENOMIC DNA]</scope>
    <source>
        <strain evidence="2 3">IBRC-M 10912</strain>
    </source>
</reference>
<protein>
    <submittedName>
        <fullName evidence="2">MBL fold metallo-hydrolase</fullName>
    </submittedName>
</protein>
<dbReference type="InterPro" id="IPR037482">
    <property type="entry name" value="ST1585_MBL-fold"/>
</dbReference>
<name>A0ABD5P5X6_9EURY</name>
<dbReference type="Gene3D" id="3.60.15.10">
    <property type="entry name" value="Ribonuclease Z/Hydroxyacylglutathione hydrolase-like"/>
    <property type="match status" value="1"/>
</dbReference>
<dbReference type="RefSeq" id="WP_246972977.1">
    <property type="nucleotide sequence ID" value="NZ_CP095397.1"/>
</dbReference>
<dbReference type="SUPFAM" id="SSF56281">
    <property type="entry name" value="Metallo-hydrolase/oxidoreductase"/>
    <property type="match status" value="1"/>
</dbReference>
<dbReference type="EMBL" id="JBHSDJ010000133">
    <property type="protein sequence ID" value="MFC4249724.1"/>
    <property type="molecule type" value="Genomic_DNA"/>
</dbReference>
<dbReference type="CDD" id="cd07726">
    <property type="entry name" value="ST1585-like_MBL-fold"/>
    <property type="match status" value="1"/>
</dbReference>
<sequence>MEAGDVRKVTSGDCSDLYYVDTGMYGTSEYGAAYVLDSERPAVVETGIGTNYEYILEALEEVGIDRDELEVVAVSHIHLDHAGGAGFLADACPNADVYVPAVGTAHLVDPERLVEGTKTAVGDQWEFYAEPKPIPEERIVELEDGDVIDLGNHELRVHATPGHAPHHVVFEDSANDAIFVADAAGIWVPAREEIVETSPPSQFNFDRCLEDVETLKSLDPDVLLYTHFGPREVGDDATAALEEYKDVLTEWVEAVEAKRDELADDEAVIEYFADRPQMADVWGERKAREERKMNTRGVLGYLDWREE</sequence>
<dbReference type="SMART" id="SM00849">
    <property type="entry name" value="Lactamase_B"/>
    <property type="match status" value="1"/>
</dbReference>
<gene>
    <name evidence="2" type="ORF">ACFOZ7_22780</name>
</gene>
<accession>A0ABD5P5X6</accession>
<proteinExistence type="predicted"/>